<dbReference type="InterPro" id="IPR000182">
    <property type="entry name" value="GNAT_dom"/>
</dbReference>
<organism evidence="2 3">
    <name type="scientific">Colletotrichum sojae</name>
    <dbReference type="NCBI Taxonomy" id="2175907"/>
    <lineage>
        <taxon>Eukaryota</taxon>
        <taxon>Fungi</taxon>
        <taxon>Dikarya</taxon>
        <taxon>Ascomycota</taxon>
        <taxon>Pezizomycotina</taxon>
        <taxon>Sordariomycetes</taxon>
        <taxon>Hypocreomycetidae</taxon>
        <taxon>Glomerellales</taxon>
        <taxon>Glomerellaceae</taxon>
        <taxon>Colletotrichum</taxon>
        <taxon>Colletotrichum orchidearum species complex</taxon>
    </lineage>
</organism>
<dbReference type="PANTHER" id="PTHR42791:SF14">
    <property type="entry name" value="N-ACETYLTRANSFERASE DOMAIN-CONTAINING PROTEIN"/>
    <property type="match status" value="1"/>
</dbReference>
<gene>
    <name evidence="2" type="ORF">CSOJ01_10097</name>
</gene>
<dbReference type="AlphaFoldDB" id="A0A8H6J1S2"/>
<feature type="domain" description="N-acetyltransferase" evidence="1">
    <location>
        <begin position="173"/>
        <end position="244"/>
    </location>
</feature>
<dbReference type="Pfam" id="PF00583">
    <property type="entry name" value="Acetyltransf_1"/>
    <property type="match status" value="1"/>
</dbReference>
<dbReference type="CDD" id="cd04301">
    <property type="entry name" value="NAT_SF"/>
    <property type="match status" value="1"/>
</dbReference>
<dbReference type="Proteomes" id="UP000652219">
    <property type="component" value="Unassembled WGS sequence"/>
</dbReference>
<comment type="caution">
    <text evidence="2">The sequence shown here is derived from an EMBL/GenBank/DDBJ whole genome shotgun (WGS) entry which is preliminary data.</text>
</comment>
<dbReference type="GO" id="GO:0016747">
    <property type="term" value="F:acyltransferase activity, transferring groups other than amino-acyl groups"/>
    <property type="evidence" value="ECO:0007669"/>
    <property type="project" value="InterPro"/>
</dbReference>
<accession>A0A8H6J1S2</accession>
<protein>
    <submittedName>
        <fullName evidence="2">GNAT family protein</fullName>
    </submittedName>
</protein>
<dbReference type="SUPFAM" id="SSF55729">
    <property type="entry name" value="Acyl-CoA N-acyltransferases (Nat)"/>
    <property type="match status" value="1"/>
</dbReference>
<dbReference type="PANTHER" id="PTHR42791">
    <property type="entry name" value="GNAT FAMILY ACETYLTRANSFERASE"/>
    <property type="match status" value="1"/>
</dbReference>
<sequence length="254" mass="27759">MAEVAGAGQQDPSDVRIEVITDAADFHQAAEVSINAFGHQVRDGVYMLMNPGWDTPAGVAASGERMAARFRAVTTDNQGRPNTIFLKATVPDPDNVGKRRIAGAAIWMQASNVEGHGEPNPTDMKKALGLEELYPGNEAEQRYLAQCIGSLHKIRAEVVREKEKANPPAVFVLDMCAVDPKFQGRGAAKRLVQWGLDEAKRRGLEAILEGSTMGRRVYVKLGFKQEGGEIEYDVDEEFASRDRPSNVFMRTGSA</sequence>
<evidence type="ECO:0000313" key="2">
    <source>
        <dbReference type="EMBL" id="KAF6804563.1"/>
    </source>
</evidence>
<evidence type="ECO:0000259" key="1">
    <source>
        <dbReference type="PROSITE" id="PS51186"/>
    </source>
</evidence>
<keyword evidence="3" id="KW-1185">Reference proteome</keyword>
<dbReference type="PROSITE" id="PS51186">
    <property type="entry name" value="GNAT"/>
    <property type="match status" value="1"/>
</dbReference>
<dbReference type="EMBL" id="WIGN01000205">
    <property type="protein sequence ID" value="KAF6804563.1"/>
    <property type="molecule type" value="Genomic_DNA"/>
</dbReference>
<dbReference type="InterPro" id="IPR016181">
    <property type="entry name" value="Acyl_CoA_acyltransferase"/>
</dbReference>
<dbReference type="Gene3D" id="3.40.630.30">
    <property type="match status" value="1"/>
</dbReference>
<evidence type="ECO:0000313" key="3">
    <source>
        <dbReference type="Proteomes" id="UP000652219"/>
    </source>
</evidence>
<proteinExistence type="predicted"/>
<reference evidence="2 3" key="1">
    <citation type="journal article" date="2020" name="Phytopathology">
        <title>Genome Sequence Resources of Colletotrichum truncatum, C. plurivorum, C. musicola, and C. sojae: Four Species Pathogenic to Soybean (Glycine max).</title>
        <authorList>
            <person name="Rogerio F."/>
            <person name="Boufleur T.R."/>
            <person name="Ciampi-Guillardi M."/>
            <person name="Sukno S.A."/>
            <person name="Thon M.R."/>
            <person name="Massola Junior N.S."/>
            <person name="Baroncelli R."/>
        </authorList>
    </citation>
    <scope>NUCLEOTIDE SEQUENCE [LARGE SCALE GENOMIC DNA]</scope>
    <source>
        <strain evidence="2 3">LFN0009</strain>
    </source>
</reference>
<name>A0A8H6J1S2_9PEZI</name>
<dbReference type="InterPro" id="IPR052523">
    <property type="entry name" value="Trichothecene_AcTrans"/>
</dbReference>